<protein>
    <recommendedName>
        <fullName evidence="9">Transcription factor domain-containing protein</fullName>
    </recommendedName>
</protein>
<dbReference type="HOGENOM" id="CLU_031809_0_0_1"/>
<keyword evidence="5" id="KW-0539">Nucleus</keyword>
<evidence type="ECO:0000256" key="5">
    <source>
        <dbReference type="ARBA" id="ARBA00023242"/>
    </source>
</evidence>
<evidence type="ECO:0000256" key="6">
    <source>
        <dbReference type="SAM" id="MobiDB-lite"/>
    </source>
</evidence>
<dbReference type="AlphaFoldDB" id="S0E3H9"/>
<keyword evidence="8" id="KW-1185">Reference proteome</keyword>
<keyword evidence="3" id="KW-0238">DNA-binding</keyword>
<gene>
    <name evidence="7" type="ORF">FFUJ_14265</name>
</gene>
<evidence type="ECO:0000313" key="7">
    <source>
        <dbReference type="EMBL" id="CCT69235.1"/>
    </source>
</evidence>
<feature type="region of interest" description="Disordered" evidence="6">
    <location>
        <begin position="1"/>
        <end position="28"/>
    </location>
</feature>
<dbReference type="GO" id="GO:0005634">
    <property type="term" value="C:nucleus"/>
    <property type="evidence" value="ECO:0007669"/>
    <property type="project" value="UniProtKB-SubCell"/>
</dbReference>
<keyword evidence="4" id="KW-0804">Transcription</keyword>
<dbReference type="Proteomes" id="UP000016800">
    <property type="component" value="Chromosome V"/>
</dbReference>
<evidence type="ECO:0000256" key="2">
    <source>
        <dbReference type="ARBA" id="ARBA00023015"/>
    </source>
</evidence>
<dbReference type="PANTHER" id="PTHR31845:SF21">
    <property type="entry name" value="REGULATORY PROTEIN LEU3"/>
    <property type="match status" value="1"/>
</dbReference>
<dbReference type="STRING" id="1279085.S0E3H9"/>
<evidence type="ECO:0000313" key="8">
    <source>
        <dbReference type="Proteomes" id="UP000016800"/>
    </source>
</evidence>
<dbReference type="InterPro" id="IPR051089">
    <property type="entry name" value="prtT"/>
</dbReference>
<feature type="compositionally biased region" description="Low complexity" evidence="6">
    <location>
        <begin position="8"/>
        <end position="21"/>
    </location>
</feature>
<organism evidence="7 8">
    <name type="scientific">Gibberella fujikuroi (strain CBS 195.34 / IMI 58289 / NRRL A-6831)</name>
    <name type="common">Bakanae and foot rot disease fungus</name>
    <name type="synonym">Fusarium fujikuroi</name>
    <dbReference type="NCBI Taxonomy" id="1279085"/>
    <lineage>
        <taxon>Eukaryota</taxon>
        <taxon>Fungi</taxon>
        <taxon>Dikarya</taxon>
        <taxon>Ascomycota</taxon>
        <taxon>Pezizomycotina</taxon>
        <taxon>Sordariomycetes</taxon>
        <taxon>Hypocreomycetidae</taxon>
        <taxon>Hypocreales</taxon>
        <taxon>Nectriaceae</taxon>
        <taxon>Fusarium</taxon>
        <taxon>Fusarium fujikuroi species complex</taxon>
    </lineage>
</organism>
<dbReference type="GO" id="GO:0000976">
    <property type="term" value="F:transcription cis-regulatory region binding"/>
    <property type="evidence" value="ECO:0007669"/>
    <property type="project" value="TreeGrafter"/>
</dbReference>
<dbReference type="PANTHER" id="PTHR31845">
    <property type="entry name" value="FINGER DOMAIN PROTEIN, PUTATIVE-RELATED"/>
    <property type="match status" value="1"/>
</dbReference>
<evidence type="ECO:0008006" key="9">
    <source>
        <dbReference type="Google" id="ProtNLM"/>
    </source>
</evidence>
<dbReference type="VEuPathDB" id="FungiDB:FFUJ_14265"/>
<sequence length="602" mass="67112">MTQEPGMSSSASTRSYSPSSHTDSEYSTAPIGTAKCTAETSVDGCTWSREAWLQLKAVDIPSSYQLGSLTVNNTVALDLFQHFDSYYRPHAKFLRPIRTSLSQYSQSSPHLFWTIILCSSQMHPKHAHMYSSIVTEHEAMLSATVLRAPLNIEMMHALLCLCLWPVPKLRLWQDLSWGYIGLVVNSAMQLNCHLPSNPLLNIHLRRNASRRAVPNIDAAVRDTTWLACFEMNTRLSEFLGFPSLFSSGYFLNCVSRAREQASNSLDQTDDSLLEIRLLTVTSMAKLDMITDPALHYSQTQSSIRDLEILRSSNQHSWNLKTKIILQGAKLYLFAITLLLPHPKEPVEALQAITNRDAVLISGLMCASTMISDMLHQLHDESSQGSKDIICSVAFWPKTLISHLFFAATFIFRVLLSHSSLTPQDMNLAMSRLADAHAVFRMAPLHPDRTRAADIIQRLIEVARAYVTKDKDKNDTKDLLPRGLLVTGRLGASVMFDAVLRSVHYQKQSAQRRKLHAPVEVGIYRAGALNAGTQLRVDEEAGSNVGLIEQHQSADVCTNPSDTPGVAGFGDLFDFEFMDSYEYIMSADPSLMINDLGEPGFIT</sequence>
<dbReference type="EMBL" id="HF679027">
    <property type="protein sequence ID" value="CCT69235.1"/>
    <property type="molecule type" value="Genomic_DNA"/>
</dbReference>
<comment type="subcellular location">
    <subcellularLocation>
        <location evidence="1">Nucleus</location>
    </subcellularLocation>
</comment>
<accession>S0E3H9</accession>
<dbReference type="GO" id="GO:0000981">
    <property type="term" value="F:DNA-binding transcription factor activity, RNA polymerase II-specific"/>
    <property type="evidence" value="ECO:0007669"/>
    <property type="project" value="TreeGrafter"/>
</dbReference>
<reference evidence="8" key="1">
    <citation type="journal article" date="2013" name="PLoS Pathog.">
        <title>Deciphering the cryptic genome: genome-wide analyses of the rice pathogen Fusarium fujikuroi reveal complex regulation of secondary metabolism and novel metabolites.</title>
        <authorList>
            <person name="Wiemann P."/>
            <person name="Sieber C.M."/>
            <person name="von Bargen K.W."/>
            <person name="Studt L."/>
            <person name="Niehaus E.M."/>
            <person name="Espino J.J."/>
            <person name="Huss K."/>
            <person name="Michielse C.B."/>
            <person name="Albermann S."/>
            <person name="Wagner D."/>
            <person name="Bergner S.V."/>
            <person name="Connolly L.R."/>
            <person name="Fischer A."/>
            <person name="Reuter G."/>
            <person name="Kleigrewe K."/>
            <person name="Bald T."/>
            <person name="Wingfield B.D."/>
            <person name="Ophir R."/>
            <person name="Freeman S."/>
            <person name="Hippler M."/>
            <person name="Smith K.M."/>
            <person name="Brown D.W."/>
            <person name="Proctor R.H."/>
            <person name="Munsterkotter M."/>
            <person name="Freitag M."/>
            <person name="Humpf H.U."/>
            <person name="Guldener U."/>
            <person name="Tudzynski B."/>
        </authorList>
    </citation>
    <scope>NUCLEOTIDE SEQUENCE [LARGE SCALE GENOMIC DNA]</scope>
    <source>
        <strain evidence="8">CBS 195.34 / IMI 58289 / NRRL A-6831</strain>
    </source>
</reference>
<proteinExistence type="predicted"/>
<dbReference type="GeneID" id="35407717"/>
<evidence type="ECO:0000256" key="4">
    <source>
        <dbReference type="ARBA" id="ARBA00023163"/>
    </source>
</evidence>
<keyword evidence="2" id="KW-0805">Transcription regulation</keyword>
<evidence type="ECO:0000256" key="1">
    <source>
        <dbReference type="ARBA" id="ARBA00004123"/>
    </source>
</evidence>
<name>S0E3H9_GIBF5</name>
<evidence type="ECO:0000256" key="3">
    <source>
        <dbReference type="ARBA" id="ARBA00023125"/>
    </source>
</evidence>
<dbReference type="RefSeq" id="XP_023431315.1">
    <property type="nucleotide sequence ID" value="XM_023578522.1"/>
</dbReference>
<dbReference type="CDD" id="cd12148">
    <property type="entry name" value="fungal_TF_MHR"/>
    <property type="match status" value="1"/>
</dbReference>